<dbReference type="InterPro" id="IPR036881">
    <property type="entry name" value="Glyco_hydro_3_C_sf"/>
</dbReference>
<dbReference type="Gene3D" id="3.20.20.300">
    <property type="entry name" value="Glycoside hydrolase, family 3, N-terminal domain"/>
    <property type="match status" value="1"/>
</dbReference>
<dbReference type="Pfam" id="PF01915">
    <property type="entry name" value="Glyco_hydro_3_C"/>
    <property type="match status" value="1"/>
</dbReference>
<protein>
    <recommendedName>
        <fullName evidence="4">Glycoside hydrolase family 3 C-terminal domain-containing protein</fullName>
    </recommendedName>
</protein>
<dbReference type="PANTHER" id="PTHR42715">
    <property type="entry name" value="BETA-GLUCOSIDASE"/>
    <property type="match status" value="1"/>
</dbReference>
<dbReference type="STRING" id="68214.AVL59_24590"/>
<dbReference type="SUPFAM" id="SSF52279">
    <property type="entry name" value="Beta-D-glucan exohydrolase, C-terminal domain"/>
    <property type="match status" value="1"/>
</dbReference>
<name>A0A1B1B0G1_9ACTN</name>
<evidence type="ECO:0000256" key="2">
    <source>
        <dbReference type="ARBA" id="ARBA00022801"/>
    </source>
</evidence>
<evidence type="ECO:0000313" key="6">
    <source>
        <dbReference type="EMBL" id="MBP2055703.1"/>
    </source>
</evidence>
<accession>A0A1B1B0G1</accession>
<reference evidence="5 7" key="1">
    <citation type="submission" date="2016-06" db="EMBL/GenBank/DDBJ databases">
        <title>Complete genome sequence of Streptomyces griseochromogenes ATCC 14511, the Blasticidin S producer.</title>
        <authorList>
            <person name="Wu L."/>
        </authorList>
    </citation>
    <scope>NUCLEOTIDE SEQUENCE [LARGE SCALE GENOMIC DNA]</scope>
    <source>
        <strain evidence="5 7">ATCC 14511</strain>
    </source>
</reference>
<sequence>MSSYPYAVDWADAHLSAVLWTSHGGQETGRALAAVLLGAADPAGRLPQTWYRGEDSLPHPLDYDIIKAGWTYQYHRSAPLYPFGHGLSYADFTYRDLRLFSPVLVQEGAVDVSVTLANTGTRSGSEVVQLYVRAVGTRYEAPGSGSRTSARCGSNQGTAGR</sequence>
<feature type="compositionally biased region" description="Polar residues" evidence="3">
    <location>
        <begin position="145"/>
        <end position="161"/>
    </location>
</feature>
<dbReference type="PANTHER" id="PTHR42715:SF3">
    <property type="entry name" value="BETA-GLUCOSIDASE B-RELATED"/>
    <property type="match status" value="1"/>
</dbReference>
<reference evidence="6 8" key="2">
    <citation type="submission" date="2021-03" db="EMBL/GenBank/DDBJ databases">
        <title>Genomic Encyclopedia of Type Strains, Phase IV (KMG-IV): sequencing the most valuable type-strain genomes for metagenomic binning, comparative biology and taxonomic classification.</title>
        <authorList>
            <person name="Goeker M."/>
        </authorList>
    </citation>
    <scope>NUCLEOTIDE SEQUENCE [LARGE SCALE GENOMIC DNA]</scope>
    <source>
        <strain evidence="6 8">DSM 40499</strain>
    </source>
</reference>
<evidence type="ECO:0000256" key="3">
    <source>
        <dbReference type="SAM" id="MobiDB-lite"/>
    </source>
</evidence>
<dbReference type="AlphaFoldDB" id="A0A1B1B0G1"/>
<keyword evidence="8" id="KW-1185">Reference proteome</keyword>
<evidence type="ECO:0000313" key="8">
    <source>
        <dbReference type="Proteomes" id="UP001519309"/>
    </source>
</evidence>
<evidence type="ECO:0000313" key="7">
    <source>
        <dbReference type="Proteomes" id="UP000092659"/>
    </source>
</evidence>
<evidence type="ECO:0000256" key="1">
    <source>
        <dbReference type="ARBA" id="ARBA00005336"/>
    </source>
</evidence>
<dbReference type="Gene3D" id="3.40.50.1700">
    <property type="entry name" value="Glycoside hydrolase family 3 C-terminal domain"/>
    <property type="match status" value="1"/>
</dbReference>
<organism evidence="5 7">
    <name type="scientific">Streptomyces griseochromogenes</name>
    <dbReference type="NCBI Taxonomy" id="68214"/>
    <lineage>
        <taxon>Bacteria</taxon>
        <taxon>Bacillati</taxon>
        <taxon>Actinomycetota</taxon>
        <taxon>Actinomycetes</taxon>
        <taxon>Kitasatosporales</taxon>
        <taxon>Streptomycetaceae</taxon>
        <taxon>Streptomyces</taxon>
    </lineage>
</organism>
<feature type="domain" description="Glycoside hydrolase family 3 C-terminal" evidence="4">
    <location>
        <begin position="2"/>
        <end position="89"/>
    </location>
</feature>
<gene>
    <name evidence="5" type="ORF">AVL59_24590</name>
    <name evidence="6" type="ORF">J2Z21_008719</name>
</gene>
<dbReference type="Proteomes" id="UP001519309">
    <property type="component" value="Unassembled WGS sequence"/>
</dbReference>
<feature type="region of interest" description="Disordered" evidence="3">
    <location>
        <begin position="140"/>
        <end position="161"/>
    </location>
</feature>
<dbReference type="InterPro" id="IPR050288">
    <property type="entry name" value="Cellulose_deg_GH3"/>
</dbReference>
<dbReference type="InterPro" id="IPR002772">
    <property type="entry name" value="Glyco_hydro_3_C"/>
</dbReference>
<comment type="similarity">
    <text evidence="1">Belongs to the glycosyl hydrolase 3 family.</text>
</comment>
<dbReference type="GO" id="GO:0008422">
    <property type="term" value="F:beta-glucosidase activity"/>
    <property type="evidence" value="ECO:0007669"/>
    <property type="project" value="TreeGrafter"/>
</dbReference>
<dbReference type="EMBL" id="JAGGLP010000033">
    <property type="protein sequence ID" value="MBP2055703.1"/>
    <property type="molecule type" value="Genomic_DNA"/>
</dbReference>
<dbReference type="GO" id="GO:0009251">
    <property type="term" value="P:glucan catabolic process"/>
    <property type="evidence" value="ECO:0007669"/>
    <property type="project" value="TreeGrafter"/>
</dbReference>
<proteinExistence type="inferred from homology"/>
<dbReference type="EMBL" id="CP016279">
    <property type="protein sequence ID" value="ANP52299.1"/>
    <property type="molecule type" value="Genomic_DNA"/>
</dbReference>
<evidence type="ECO:0000259" key="4">
    <source>
        <dbReference type="Pfam" id="PF01915"/>
    </source>
</evidence>
<dbReference type="Gene3D" id="2.60.40.10">
    <property type="entry name" value="Immunoglobulins"/>
    <property type="match status" value="1"/>
</dbReference>
<evidence type="ECO:0000313" key="5">
    <source>
        <dbReference type="EMBL" id="ANP52299.1"/>
    </source>
</evidence>
<dbReference type="InterPro" id="IPR036962">
    <property type="entry name" value="Glyco_hydro_3_N_sf"/>
</dbReference>
<dbReference type="InterPro" id="IPR013783">
    <property type="entry name" value="Ig-like_fold"/>
</dbReference>
<dbReference type="KEGG" id="sgs:AVL59_24590"/>
<keyword evidence="2" id="KW-0378">Hydrolase</keyword>
<dbReference type="Proteomes" id="UP000092659">
    <property type="component" value="Chromosome"/>
</dbReference>